<keyword evidence="5 7" id="KW-1133">Transmembrane helix</keyword>
<dbReference type="EMBL" id="JANAVB010019626">
    <property type="protein sequence ID" value="KAJ6828188.1"/>
    <property type="molecule type" value="Genomic_DNA"/>
</dbReference>
<comment type="subcellular location">
    <subcellularLocation>
        <location evidence="1">Membrane</location>
        <topology evidence="1">Multi-pass membrane protein</topology>
    </subcellularLocation>
</comment>
<evidence type="ECO:0000313" key="10">
    <source>
        <dbReference type="EMBL" id="KAJ6828188.1"/>
    </source>
</evidence>
<evidence type="ECO:0000256" key="5">
    <source>
        <dbReference type="ARBA" id="ARBA00022989"/>
    </source>
</evidence>
<evidence type="ECO:0000256" key="1">
    <source>
        <dbReference type="ARBA" id="ARBA00004141"/>
    </source>
</evidence>
<dbReference type="EMBL" id="JANAVB010023731">
    <property type="protein sequence ID" value="KAJ6823057.1"/>
    <property type="molecule type" value="Genomic_DNA"/>
</dbReference>
<comment type="similarity">
    <text evidence="2">Belongs to the YSL (TC 2.A.67.2) family.</text>
</comment>
<accession>A0AAX6GIM0</accession>
<dbReference type="GO" id="GO:0035673">
    <property type="term" value="F:oligopeptide transmembrane transporter activity"/>
    <property type="evidence" value="ECO:0007669"/>
    <property type="project" value="InterPro"/>
</dbReference>
<evidence type="ECO:0000256" key="7">
    <source>
        <dbReference type="SAM" id="Phobius"/>
    </source>
</evidence>
<dbReference type="InterPro" id="IPR004813">
    <property type="entry name" value="OPT"/>
</dbReference>
<keyword evidence="11" id="KW-1185">Reference proteome</keyword>
<evidence type="ECO:0000256" key="6">
    <source>
        <dbReference type="ARBA" id="ARBA00023136"/>
    </source>
</evidence>
<keyword evidence="4 7" id="KW-0812">Transmembrane</keyword>
<feature type="transmembrane region" description="Helical" evidence="7">
    <location>
        <begin position="282"/>
        <end position="306"/>
    </location>
</feature>
<dbReference type="GO" id="GO:0016020">
    <property type="term" value="C:membrane"/>
    <property type="evidence" value="ECO:0007669"/>
    <property type="project" value="UniProtKB-SubCell"/>
</dbReference>
<dbReference type="PANTHER" id="PTHR31645">
    <property type="entry name" value="OLIGOPEPTIDE TRANSPORTER YGL114W-RELATED"/>
    <property type="match status" value="1"/>
</dbReference>
<reference evidence="10" key="1">
    <citation type="journal article" date="2023" name="GigaByte">
        <title>Genome assembly of the bearded iris, Iris pallida Lam.</title>
        <authorList>
            <person name="Bruccoleri R.E."/>
            <person name="Oakeley E.J."/>
            <person name="Faust A.M.E."/>
            <person name="Altorfer M."/>
            <person name="Dessus-Babus S."/>
            <person name="Burckhardt D."/>
            <person name="Oertli M."/>
            <person name="Naumann U."/>
            <person name="Petersen F."/>
            <person name="Wong J."/>
        </authorList>
    </citation>
    <scope>NUCLEOTIDE SEQUENCE</scope>
    <source>
        <strain evidence="10">GSM-AAB239-AS_SAM_17_03QT</strain>
    </source>
</reference>
<evidence type="ECO:0000313" key="8">
    <source>
        <dbReference type="EMBL" id="KAJ6822618.1"/>
    </source>
</evidence>
<evidence type="ECO:0000256" key="2">
    <source>
        <dbReference type="ARBA" id="ARBA00010276"/>
    </source>
</evidence>
<dbReference type="Pfam" id="PF03169">
    <property type="entry name" value="OPT"/>
    <property type="match status" value="1"/>
</dbReference>
<evidence type="ECO:0000313" key="11">
    <source>
        <dbReference type="Proteomes" id="UP001140949"/>
    </source>
</evidence>
<feature type="transmembrane region" description="Helical" evidence="7">
    <location>
        <begin position="318"/>
        <end position="342"/>
    </location>
</feature>
<dbReference type="EMBL" id="JANAVB010024000">
    <property type="protein sequence ID" value="KAJ6822618.1"/>
    <property type="molecule type" value="Genomic_DNA"/>
</dbReference>
<feature type="transmembrane region" description="Helical" evidence="7">
    <location>
        <begin position="66"/>
        <end position="90"/>
    </location>
</feature>
<protein>
    <submittedName>
        <fullName evidence="10">Metal-nicotianamine transporter YSL8</fullName>
    </submittedName>
</protein>
<dbReference type="Proteomes" id="UP001140949">
    <property type="component" value="Unassembled WGS sequence"/>
</dbReference>
<evidence type="ECO:0000256" key="3">
    <source>
        <dbReference type="ARBA" id="ARBA00022448"/>
    </source>
</evidence>
<dbReference type="NCBIfam" id="TIGR00728">
    <property type="entry name" value="OPT_sfam"/>
    <property type="match status" value="1"/>
</dbReference>
<organism evidence="10 11">
    <name type="scientific">Iris pallida</name>
    <name type="common">Sweet iris</name>
    <dbReference type="NCBI Taxonomy" id="29817"/>
    <lineage>
        <taxon>Eukaryota</taxon>
        <taxon>Viridiplantae</taxon>
        <taxon>Streptophyta</taxon>
        <taxon>Embryophyta</taxon>
        <taxon>Tracheophyta</taxon>
        <taxon>Spermatophyta</taxon>
        <taxon>Magnoliopsida</taxon>
        <taxon>Liliopsida</taxon>
        <taxon>Asparagales</taxon>
        <taxon>Iridaceae</taxon>
        <taxon>Iridoideae</taxon>
        <taxon>Irideae</taxon>
        <taxon>Iris</taxon>
    </lineage>
</organism>
<name>A0AAX6GIM0_IRIPA</name>
<reference evidence="10" key="2">
    <citation type="submission" date="2023-04" db="EMBL/GenBank/DDBJ databases">
        <authorList>
            <person name="Bruccoleri R.E."/>
            <person name="Oakeley E.J."/>
            <person name="Faust A.-M."/>
            <person name="Dessus-Babus S."/>
            <person name="Altorfer M."/>
            <person name="Burckhardt D."/>
            <person name="Oertli M."/>
            <person name="Naumann U."/>
            <person name="Petersen F."/>
            <person name="Wong J."/>
        </authorList>
    </citation>
    <scope>NUCLEOTIDE SEQUENCE</scope>
    <source>
        <strain evidence="10">GSM-AAB239-AS_SAM_17_03QT</strain>
        <tissue evidence="10">Leaf</tissue>
    </source>
</reference>
<dbReference type="PANTHER" id="PTHR31645:SF22">
    <property type="entry name" value="METAL-NICOTIANAMINE TRANSPORTER YSL7-RELATED"/>
    <property type="match status" value="1"/>
</dbReference>
<keyword evidence="6 7" id="KW-0472">Membrane</keyword>
<feature type="transmembrane region" description="Helical" evidence="7">
    <location>
        <begin position="240"/>
        <end position="261"/>
    </location>
</feature>
<dbReference type="AlphaFoldDB" id="A0AAX6GIM0"/>
<feature type="transmembrane region" description="Helical" evidence="7">
    <location>
        <begin position="146"/>
        <end position="164"/>
    </location>
</feature>
<keyword evidence="3" id="KW-0813">Transport</keyword>
<feature type="transmembrane region" description="Helical" evidence="7">
    <location>
        <begin position="97"/>
        <end position="115"/>
    </location>
</feature>
<feature type="transmembrane region" description="Helical" evidence="7">
    <location>
        <begin position="184"/>
        <end position="205"/>
    </location>
</feature>
<dbReference type="InterPro" id="IPR045035">
    <property type="entry name" value="YSL-like"/>
</dbReference>
<comment type="caution">
    <text evidence="10">The sequence shown here is derived from an EMBL/GenBank/DDBJ whole genome shotgun (WGS) entry which is preliminary data.</text>
</comment>
<proteinExistence type="inferred from homology"/>
<gene>
    <name evidence="10" type="ORF">M6B38_366235</name>
    <name evidence="9" type="ORF">M6B38_385345</name>
    <name evidence="8" type="ORF">M6B38_386965</name>
</gene>
<evidence type="ECO:0000256" key="4">
    <source>
        <dbReference type="ARBA" id="ARBA00022692"/>
    </source>
</evidence>
<evidence type="ECO:0000313" key="9">
    <source>
        <dbReference type="EMBL" id="KAJ6823057.1"/>
    </source>
</evidence>
<sequence length="366" mass="38968">MILGDGLSNLCLVASRTALDMYRKSRRDAAMMPVAGGSASAAASLDTVAASFDERRRTAAFLKDEIPVSVAMCGYAGLAALSAAVVPLIFRQLRFHHVVILYAAAPAMAFCNAYGCGLTDWSLASSYGKLAIFAFGSWVGMGEGGIVAGLAACGVMMSVVSTASDLMQDFKTGYLTLASQRSMLVGQAVGTAMGCVMAPAIFWIFKSANDVGDPRSLYPAPYAGVYRGIALIGVEGLGALPEYCINFCAAFFAGAFLLNAFKEMARHKRWGVQQFLPSAMGMAVPFFIGAYFTIDMCVGSLILFLWERSNRRQAREFAPAVASGLLCGDGLWSLPASVLALLKVDPPICMKFFSRDDMAKVARVLK</sequence>